<sequence length="50" mass="5606">MPLNKHNQEESEEFVQGRKPFPKSAPEENAFDDPEALAAIIKGLLNGRLE</sequence>
<proteinExistence type="predicted"/>
<comment type="caution">
    <text evidence="2">The sequence shown here is derived from an EMBL/GenBank/DDBJ whole genome shotgun (WGS) entry which is preliminary data.</text>
</comment>
<dbReference type="AlphaFoldDB" id="A0A645IAD7"/>
<protein>
    <submittedName>
        <fullName evidence="2">Uncharacterized protein</fullName>
    </submittedName>
</protein>
<reference evidence="2" key="1">
    <citation type="submission" date="2019-08" db="EMBL/GenBank/DDBJ databases">
        <authorList>
            <person name="Kucharzyk K."/>
            <person name="Murdoch R.W."/>
            <person name="Higgins S."/>
            <person name="Loffler F."/>
        </authorList>
    </citation>
    <scope>NUCLEOTIDE SEQUENCE</scope>
</reference>
<name>A0A645IAD7_9ZZZZ</name>
<feature type="region of interest" description="Disordered" evidence="1">
    <location>
        <begin position="1"/>
        <end position="33"/>
    </location>
</feature>
<evidence type="ECO:0000313" key="2">
    <source>
        <dbReference type="EMBL" id="MPN47409.1"/>
    </source>
</evidence>
<dbReference type="EMBL" id="VSSQ01108880">
    <property type="protein sequence ID" value="MPN47409.1"/>
    <property type="molecule type" value="Genomic_DNA"/>
</dbReference>
<gene>
    <name evidence="2" type="ORF">SDC9_195011</name>
</gene>
<organism evidence="2">
    <name type="scientific">bioreactor metagenome</name>
    <dbReference type="NCBI Taxonomy" id="1076179"/>
    <lineage>
        <taxon>unclassified sequences</taxon>
        <taxon>metagenomes</taxon>
        <taxon>ecological metagenomes</taxon>
    </lineage>
</organism>
<evidence type="ECO:0000256" key="1">
    <source>
        <dbReference type="SAM" id="MobiDB-lite"/>
    </source>
</evidence>
<accession>A0A645IAD7</accession>